<dbReference type="InterPro" id="IPR036374">
    <property type="entry name" value="OxRdtase_Mopterin-bd_sf"/>
</dbReference>
<feature type="transmembrane region" description="Helical" evidence="1">
    <location>
        <begin position="75"/>
        <end position="95"/>
    </location>
</feature>
<evidence type="ECO:0000313" key="3">
    <source>
        <dbReference type="EMBL" id="MFB6391809.1"/>
    </source>
</evidence>
<dbReference type="PANTHER" id="PTHR43032">
    <property type="entry name" value="PROTEIN-METHIONINE-SULFOXIDE REDUCTASE"/>
    <property type="match status" value="1"/>
</dbReference>
<proteinExistence type="predicted"/>
<comment type="caution">
    <text evidence="3">The sequence shown here is derived from an EMBL/GenBank/DDBJ whole genome shotgun (WGS) entry which is preliminary data.</text>
</comment>
<dbReference type="CDD" id="cd00321">
    <property type="entry name" value="SO_family_Moco"/>
    <property type="match status" value="1"/>
</dbReference>
<accession>A0ABV5CIJ1</accession>
<keyword evidence="1" id="KW-0472">Membrane</keyword>
<dbReference type="Pfam" id="PF00174">
    <property type="entry name" value="Oxidored_molyb"/>
    <property type="match status" value="1"/>
</dbReference>
<sequence length="380" mass="41003">MTERGEVTGRPHLRLPREEDFRAEGHDVRVAARLGVLLGVAFGLCFVTGVLSHVAQHGSWWPTRPVNLYRVTQGVHVLSGIAAVPLLLAKLWSVYPRLFVRPVLRSVGHALERASLFVLIGAAFFQLATGMFNSAQSYPWLFRFVPTHYAVAWVAVGALLVHVAVKLPKIRDGLRRQVGRPAPGVSGLSRRGLLSASGFAALAAVVATAGATVPWLYRVSPLSWRASRGPQGLPINRSATAAGVARVGADWRLAVEWPGGRQELSRDQLAALPQHTVRLPIACVEGWSASAVWTGVVVADLLAAVGAPTGRVRVESLEAVGTYRESLLLPDHVRDRLTLLALGLNGEELSLDHGYPCRIIAATRPGVLQTKWVAVLRVLP</sequence>
<dbReference type="Gene3D" id="3.90.420.10">
    <property type="entry name" value="Oxidoreductase, molybdopterin-binding domain"/>
    <property type="match status" value="1"/>
</dbReference>
<gene>
    <name evidence="3" type="ORF">AAFH96_01650</name>
</gene>
<keyword evidence="1" id="KW-1133">Transmembrane helix</keyword>
<organism evidence="3 4">
    <name type="scientific">Polymorphospora lycopeni</name>
    <dbReference type="NCBI Taxonomy" id="3140240"/>
    <lineage>
        <taxon>Bacteria</taxon>
        <taxon>Bacillati</taxon>
        <taxon>Actinomycetota</taxon>
        <taxon>Actinomycetes</taxon>
        <taxon>Micromonosporales</taxon>
        <taxon>Micromonosporaceae</taxon>
        <taxon>Polymorphospora</taxon>
    </lineage>
</organism>
<keyword evidence="1" id="KW-0812">Transmembrane</keyword>
<evidence type="ECO:0000259" key="2">
    <source>
        <dbReference type="Pfam" id="PF00174"/>
    </source>
</evidence>
<evidence type="ECO:0000313" key="4">
    <source>
        <dbReference type="Proteomes" id="UP001582793"/>
    </source>
</evidence>
<feature type="transmembrane region" description="Helical" evidence="1">
    <location>
        <begin position="116"/>
        <end position="135"/>
    </location>
</feature>
<dbReference type="SUPFAM" id="SSF56524">
    <property type="entry name" value="Oxidoreductase molybdopterin-binding domain"/>
    <property type="match status" value="1"/>
</dbReference>
<keyword evidence="4" id="KW-1185">Reference proteome</keyword>
<reference evidence="3 4" key="1">
    <citation type="submission" date="2024-04" db="EMBL/GenBank/DDBJ databases">
        <title>Polymorphospora sp. isolated from Baiyangdian Lake in Xiong'an New Area.</title>
        <authorList>
            <person name="Zhang X."/>
            <person name="Liu J."/>
        </authorList>
    </citation>
    <scope>NUCLEOTIDE SEQUENCE [LARGE SCALE GENOMIC DNA]</scope>
    <source>
        <strain evidence="3 4">2-325</strain>
    </source>
</reference>
<feature type="transmembrane region" description="Helical" evidence="1">
    <location>
        <begin position="34"/>
        <end position="55"/>
    </location>
</feature>
<feature type="transmembrane region" description="Helical" evidence="1">
    <location>
        <begin position="147"/>
        <end position="167"/>
    </location>
</feature>
<feature type="domain" description="Oxidoreductase molybdopterin-binding" evidence="2">
    <location>
        <begin position="249"/>
        <end position="378"/>
    </location>
</feature>
<evidence type="ECO:0000256" key="1">
    <source>
        <dbReference type="SAM" id="Phobius"/>
    </source>
</evidence>
<dbReference type="InterPro" id="IPR000572">
    <property type="entry name" value="OxRdtase_Mopterin-bd_dom"/>
</dbReference>
<name>A0ABV5CIJ1_9ACTN</name>
<dbReference type="EMBL" id="JBCGDC010000003">
    <property type="protein sequence ID" value="MFB6391809.1"/>
    <property type="molecule type" value="Genomic_DNA"/>
</dbReference>
<dbReference type="PANTHER" id="PTHR43032:SF2">
    <property type="entry name" value="BLL0505 PROTEIN"/>
    <property type="match status" value="1"/>
</dbReference>
<feature type="transmembrane region" description="Helical" evidence="1">
    <location>
        <begin position="193"/>
        <end position="217"/>
    </location>
</feature>
<dbReference type="RefSeq" id="WP_375732744.1">
    <property type="nucleotide sequence ID" value="NZ_JBCGDC010000003.1"/>
</dbReference>
<dbReference type="Proteomes" id="UP001582793">
    <property type="component" value="Unassembled WGS sequence"/>
</dbReference>
<protein>
    <submittedName>
        <fullName evidence="3">Molybdopterin-dependent oxidoreductase</fullName>
    </submittedName>
</protein>